<evidence type="ECO:0000313" key="2">
    <source>
        <dbReference type="WBParaSite" id="ALUE_0000206201-mRNA-1"/>
    </source>
</evidence>
<evidence type="ECO:0000313" key="1">
    <source>
        <dbReference type="Proteomes" id="UP000036681"/>
    </source>
</evidence>
<organism evidence="1 2">
    <name type="scientific">Ascaris lumbricoides</name>
    <name type="common">Giant roundworm</name>
    <dbReference type="NCBI Taxonomy" id="6252"/>
    <lineage>
        <taxon>Eukaryota</taxon>
        <taxon>Metazoa</taxon>
        <taxon>Ecdysozoa</taxon>
        <taxon>Nematoda</taxon>
        <taxon>Chromadorea</taxon>
        <taxon>Rhabditida</taxon>
        <taxon>Spirurina</taxon>
        <taxon>Ascaridomorpha</taxon>
        <taxon>Ascaridoidea</taxon>
        <taxon>Ascarididae</taxon>
        <taxon>Ascaris</taxon>
    </lineage>
</organism>
<protein>
    <submittedName>
        <fullName evidence="2">Uncharacterized protein</fullName>
    </submittedName>
</protein>
<name>A0A0M3HKL7_ASCLU</name>
<dbReference type="Proteomes" id="UP000036681">
    <property type="component" value="Unplaced"/>
</dbReference>
<proteinExistence type="predicted"/>
<reference evidence="2" key="1">
    <citation type="submission" date="2017-02" db="UniProtKB">
        <authorList>
            <consortium name="WormBaseParasite"/>
        </authorList>
    </citation>
    <scope>IDENTIFICATION</scope>
</reference>
<dbReference type="WBParaSite" id="ALUE_0000206201-mRNA-1">
    <property type="protein sequence ID" value="ALUE_0000206201-mRNA-1"/>
    <property type="gene ID" value="ALUE_0000206201"/>
</dbReference>
<accession>A0A0M3HKL7</accession>
<sequence>MIELVPLILVWTRKKTRKSFCALIETITH</sequence>
<keyword evidence="1" id="KW-1185">Reference proteome</keyword>
<dbReference type="AlphaFoldDB" id="A0A0M3HKL7"/>